<evidence type="ECO:0000313" key="2">
    <source>
        <dbReference type="EMBL" id="SHF73381.1"/>
    </source>
</evidence>
<gene>
    <name evidence="2" type="ORF">SAMN02745131_03395</name>
</gene>
<accession>A0A1M5E2T1</accession>
<dbReference type="InterPro" id="IPR023210">
    <property type="entry name" value="NADP_OxRdtase_dom"/>
</dbReference>
<dbReference type="AlphaFoldDB" id="A0A1M5E2T1"/>
<dbReference type="PANTHER" id="PTHR43312:SF1">
    <property type="entry name" value="NADP-DEPENDENT OXIDOREDUCTASE DOMAIN-CONTAINING PROTEIN"/>
    <property type="match status" value="1"/>
</dbReference>
<dbReference type="OrthoDB" id="9773828at2"/>
<dbReference type="PANTHER" id="PTHR43312">
    <property type="entry name" value="D-THREO-ALDOSE 1-DEHYDROGENASE"/>
    <property type="match status" value="1"/>
</dbReference>
<name>A0A1M5E2T1_9BACT</name>
<dbReference type="PROSITE" id="PS51257">
    <property type="entry name" value="PROKAR_LIPOPROTEIN"/>
    <property type="match status" value="1"/>
</dbReference>
<proteinExistence type="predicted"/>
<dbReference type="Pfam" id="PF00248">
    <property type="entry name" value="Aldo_ket_red"/>
    <property type="match status" value="1"/>
</dbReference>
<organism evidence="2 3">
    <name type="scientific">Flavisolibacter ginsengisoli DSM 18119</name>
    <dbReference type="NCBI Taxonomy" id="1121884"/>
    <lineage>
        <taxon>Bacteria</taxon>
        <taxon>Pseudomonadati</taxon>
        <taxon>Bacteroidota</taxon>
        <taxon>Chitinophagia</taxon>
        <taxon>Chitinophagales</taxon>
        <taxon>Chitinophagaceae</taxon>
        <taxon>Flavisolibacter</taxon>
    </lineage>
</organism>
<feature type="domain" description="NADP-dependent oxidoreductase" evidence="1">
    <location>
        <begin position="14"/>
        <end position="187"/>
    </location>
</feature>
<dbReference type="CDD" id="cd06660">
    <property type="entry name" value="AKR_SF"/>
    <property type="match status" value="1"/>
</dbReference>
<protein>
    <submittedName>
        <fullName evidence="2">Aldo/keto reductase family protein</fullName>
    </submittedName>
</protein>
<dbReference type="RefSeq" id="WP_072836531.1">
    <property type="nucleotide sequence ID" value="NZ_FQUU01000017.1"/>
</dbReference>
<sequence length="281" mass="31629">MRRIELVKGVFSSPIGFGCAPIMGAVDAKKAKRSLDCAFDHGINHLDLARSYGYGEAEKFVGKWLKGKRNKIVLASKFGITANWKAKLFKTAKPIVRLSLSKLKGWKSLNGDLKPGSSISERFHSRINLNAREMENSLNKSLKALDTEYLDYFFIHEPLETISQYEDLIATAKLLKSKGKIKGFGIAYLYSQEDLHSEYIDQFEVLQFNTSPGMIAYDEIITKRGMQPNVIFSPLRGGNAQLKPELKLKKLISDFPNSVVLCSMFTEEHIRANASLIEKMV</sequence>
<dbReference type="InterPro" id="IPR053135">
    <property type="entry name" value="AKR2_Oxidoreductase"/>
</dbReference>
<reference evidence="2 3" key="1">
    <citation type="submission" date="2016-11" db="EMBL/GenBank/DDBJ databases">
        <authorList>
            <person name="Jaros S."/>
            <person name="Januszkiewicz K."/>
            <person name="Wedrychowicz H."/>
        </authorList>
    </citation>
    <scope>NUCLEOTIDE SEQUENCE [LARGE SCALE GENOMIC DNA]</scope>
    <source>
        <strain evidence="2 3">DSM 18119</strain>
    </source>
</reference>
<dbReference type="STRING" id="1121884.SAMN02745131_03395"/>
<dbReference type="SUPFAM" id="SSF51430">
    <property type="entry name" value="NAD(P)-linked oxidoreductase"/>
    <property type="match status" value="1"/>
</dbReference>
<keyword evidence="3" id="KW-1185">Reference proteome</keyword>
<dbReference type="Proteomes" id="UP000184048">
    <property type="component" value="Unassembled WGS sequence"/>
</dbReference>
<dbReference type="InterPro" id="IPR036812">
    <property type="entry name" value="NAD(P)_OxRdtase_dom_sf"/>
</dbReference>
<evidence type="ECO:0000313" key="3">
    <source>
        <dbReference type="Proteomes" id="UP000184048"/>
    </source>
</evidence>
<dbReference type="Gene3D" id="3.20.20.100">
    <property type="entry name" value="NADP-dependent oxidoreductase domain"/>
    <property type="match status" value="1"/>
</dbReference>
<evidence type="ECO:0000259" key="1">
    <source>
        <dbReference type="Pfam" id="PF00248"/>
    </source>
</evidence>
<dbReference type="EMBL" id="FQUU01000017">
    <property type="protein sequence ID" value="SHF73381.1"/>
    <property type="molecule type" value="Genomic_DNA"/>
</dbReference>